<dbReference type="InterPro" id="IPR001138">
    <property type="entry name" value="Zn2Cys6_DnaBD"/>
</dbReference>
<protein>
    <recommendedName>
        <fullName evidence="9">Zn(2)-C6 fungal-type domain-containing protein</fullName>
    </recommendedName>
</protein>
<evidence type="ECO:0000256" key="6">
    <source>
        <dbReference type="ARBA" id="ARBA00023163"/>
    </source>
</evidence>
<dbReference type="OrthoDB" id="2341546at2759"/>
<dbReference type="GO" id="GO:0001216">
    <property type="term" value="F:DNA-binding transcription activator activity"/>
    <property type="evidence" value="ECO:0007669"/>
    <property type="project" value="UniProtKB-ARBA"/>
</dbReference>
<keyword evidence="7" id="KW-0539">Nucleus</keyword>
<keyword evidence="2" id="KW-0479">Metal-binding</keyword>
<dbReference type="CDD" id="cd00067">
    <property type="entry name" value="GAL4"/>
    <property type="match status" value="1"/>
</dbReference>
<evidence type="ECO:0000313" key="10">
    <source>
        <dbReference type="EMBL" id="CCD26936.1"/>
    </source>
</evidence>
<dbReference type="PROSITE" id="PS00463">
    <property type="entry name" value="ZN2_CY6_FUNGAL_1"/>
    <property type="match status" value="1"/>
</dbReference>
<dbReference type="STRING" id="1071378.G0WGK8"/>
<evidence type="ECO:0000256" key="4">
    <source>
        <dbReference type="ARBA" id="ARBA00023015"/>
    </source>
</evidence>
<accession>G0WGK8</accession>
<reference evidence="10 11" key="1">
    <citation type="journal article" date="2011" name="Proc. Natl. Acad. Sci. U.S.A.">
        <title>Evolutionary erosion of yeast sex chromosomes by mating-type switching accidents.</title>
        <authorList>
            <person name="Gordon J.L."/>
            <person name="Armisen D."/>
            <person name="Proux-Wera E."/>
            <person name="Oheigeartaigh S.S."/>
            <person name="Byrne K.P."/>
            <person name="Wolfe K.H."/>
        </authorList>
    </citation>
    <scope>NUCLEOTIDE SEQUENCE [LARGE SCALE GENOMIC DNA]</scope>
    <source>
        <strain evidence="11">ATCC 10597 / BCRC 20456 / CBS 421 / NBRC 0211 / NRRL Y-12639</strain>
    </source>
</reference>
<keyword evidence="11" id="KW-1185">Reference proteome</keyword>
<dbReference type="InterPro" id="IPR051089">
    <property type="entry name" value="prtT"/>
</dbReference>
<dbReference type="AlphaFoldDB" id="G0WGK8"/>
<evidence type="ECO:0000256" key="2">
    <source>
        <dbReference type="ARBA" id="ARBA00022723"/>
    </source>
</evidence>
<dbReference type="GO" id="GO:0000976">
    <property type="term" value="F:transcription cis-regulatory region binding"/>
    <property type="evidence" value="ECO:0007669"/>
    <property type="project" value="TreeGrafter"/>
</dbReference>
<dbReference type="CDD" id="cd12148">
    <property type="entry name" value="fungal_TF_MHR"/>
    <property type="match status" value="1"/>
</dbReference>
<evidence type="ECO:0000256" key="5">
    <source>
        <dbReference type="ARBA" id="ARBA00023125"/>
    </source>
</evidence>
<comment type="subcellular location">
    <subcellularLocation>
        <location evidence="1">Nucleus</location>
    </subcellularLocation>
</comment>
<dbReference type="SMART" id="SM00066">
    <property type="entry name" value="GAL4"/>
    <property type="match status" value="1"/>
</dbReference>
<sequence>MDSKRSEHKIESKTKSETKSSGRRKYACVECRQQKSKCDAHETMPNPCSKCAKKRVPCVLKKDFRRTYKRARNEAIEKRFRELTDSLSSLSSKDILKRLEEERDILLEQNGSSFGSNERKTNTRFTNSTPIILPSPGTMSESQLHCSPKTLGDIYMSSKDIAELFQEYATHYHQFLPVVDLTKGAERIYTLSPCLFWVILLTALRRKFGASELMSRLSILVKSILAEITISPIIRYTPTDKDEPILNIASVYSVQAFLLYTFWPPLASSLSADTSWNTIGTAMFQALRVGLNSAEYSTEYVSANSELIHEQIRTWICCNIVSQIVASSFGFPAYVSFDHSVLNSAKDSNLPNPLKHMIRIVYFENQITNTLNSTPTSSTGLVNPEEKQPLIQVLNQQLNHLEYILKEDNFDDIRKFELLVAKVHLLTYYFTDGSSTHHKNDNDLRSLSITEIEANFEIKRGLVKVYNAAIELLFHTNEMWKRNPGIVKYFPGVFVLNIWQSACIISKLIYSSLMPVLDIEKGKKAYQDAVTLTLNASILKHDMAYRFSGIMRSIWNLFANMFEDWQKDKETTEDKIANDFNLGITVKSRMSVSVFFDCLYILKEKSGMAKLKRDAQSTEQYGEQGSSGEITSYGGDIHSRRLSDNATPEEKARQIIKTIPLDPHPINPGNSRETSRLTTPNSPSSSDVLSLRGILNKPSPKDTEFILPNTNVLSLFSNNNEVKVGSIDDTVANASLSKGTFQSSGTTDPLRHENGTQLPPILQNNVLPVPINAQVQPNAIGNSELIENPITTSMMDSWDNWESESVWKDVDLLMNEFAFNPTM</sequence>
<dbReference type="Gene3D" id="4.10.240.10">
    <property type="entry name" value="Zn(2)-C6 fungal-type DNA-binding domain"/>
    <property type="match status" value="1"/>
</dbReference>
<keyword evidence="5" id="KW-0238">DNA-binding</keyword>
<dbReference type="InterPro" id="IPR036864">
    <property type="entry name" value="Zn2-C6_fun-type_DNA-bd_sf"/>
</dbReference>
<dbReference type="RefSeq" id="XP_003672179.1">
    <property type="nucleotide sequence ID" value="XM_003672131.1"/>
</dbReference>
<dbReference type="Pfam" id="PF00172">
    <property type="entry name" value="Zn_clus"/>
    <property type="match status" value="1"/>
</dbReference>
<dbReference type="eggNOG" id="ENOG502QPVP">
    <property type="taxonomic scope" value="Eukaryota"/>
</dbReference>
<dbReference type="PANTHER" id="PTHR31845">
    <property type="entry name" value="FINGER DOMAIN PROTEIN, PUTATIVE-RELATED"/>
    <property type="match status" value="1"/>
</dbReference>
<dbReference type="Proteomes" id="UP000000689">
    <property type="component" value="Chromosome 10"/>
</dbReference>
<dbReference type="EMBL" id="HE580276">
    <property type="protein sequence ID" value="CCD26936.1"/>
    <property type="molecule type" value="Genomic_DNA"/>
</dbReference>
<keyword evidence="4" id="KW-0805">Transcription regulation</keyword>
<dbReference type="GO" id="GO:0005634">
    <property type="term" value="C:nucleus"/>
    <property type="evidence" value="ECO:0007669"/>
    <property type="project" value="UniProtKB-SubCell"/>
</dbReference>
<organism evidence="10 11">
    <name type="scientific">Naumovozyma dairenensis (strain ATCC 10597 / BCRC 20456 / CBS 421 / NBRC 0211 / NRRL Y-12639)</name>
    <name type="common">Saccharomyces dairenensis</name>
    <dbReference type="NCBI Taxonomy" id="1071378"/>
    <lineage>
        <taxon>Eukaryota</taxon>
        <taxon>Fungi</taxon>
        <taxon>Dikarya</taxon>
        <taxon>Ascomycota</taxon>
        <taxon>Saccharomycotina</taxon>
        <taxon>Saccharomycetes</taxon>
        <taxon>Saccharomycetales</taxon>
        <taxon>Saccharomycetaceae</taxon>
        <taxon>Naumovozyma</taxon>
    </lineage>
</organism>
<dbReference type="PROSITE" id="PS50048">
    <property type="entry name" value="ZN2_CY6_FUNGAL_2"/>
    <property type="match status" value="1"/>
</dbReference>
<dbReference type="SUPFAM" id="SSF57701">
    <property type="entry name" value="Zn2/Cys6 DNA-binding domain"/>
    <property type="match status" value="1"/>
</dbReference>
<proteinExistence type="predicted"/>
<evidence type="ECO:0000256" key="8">
    <source>
        <dbReference type="SAM" id="MobiDB-lite"/>
    </source>
</evidence>
<dbReference type="PANTHER" id="PTHR31845:SF21">
    <property type="entry name" value="REGULATORY PROTEIN LEU3"/>
    <property type="match status" value="1"/>
</dbReference>
<dbReference type="GO" id="GO:0000981">
    <property type="term" value="F:DNA-binding transcription factor activity, RNA polymerase II-specific"/>
    <property type="evidence" value="ECO:0007669"/>
    <property type="project" value="InterPro"/>
</dbReference>
<evidence type="ECO:0000313" key="11">
    <source>
        <dbReference type="Proteomes" id="UP000000689"/>
    </source>
</evidence>
<evidence type="ECO:0000256" key="1">
    <source>
        <dbReference type="ARBA" id="ARBA00004123"/>
    </source>
</evidence>
<name>G0WGK8_NAUDC</name>
<dbReference type="GO" id="GO:0008270">
    <property type="term" value="F:zinc ion binding"/>
    <property type="evidence" value="ECO:0007669"/>
    <property type="project" value="InterPro"/>
</dbReference>
<feature type="compositionally biased region" description="Basic and acidic residues" evidence="8">
    <location>
        <begin position="637"/>
        <end position="653"/>
    </location>
</feature>
<dbReference type="OMA" id="MQIGLHQ"/>
<evidence type="ECO:0000256" key="7">
    <source>
        <dbReference type="ARBA" id="ARBA00023242"/>
    </source>
</evidence>
<keyword evidence="6" id="KW-0804">Transcription</keyword>
<feature type="compositionally biased region" description="Polar residues" evidence="8">
    <location>
        <begin position="668"/>
        <end position="688"/>
    </location>
</feature>
<evidence type="ECO:0000259" key="9">
    <source>
        <dbReference type="PROSITE" id="PS50048"/>
    </source>
</evidence>
<dbReference type="KEGG" id="ndi:NDAI_0J00440"/>
<keyword evidence="3" id="KW-0862">Zinc</keyword>
<gene>
    <name evidence="10" type="primary">NDAI0J00440</name>
    <name evidence="10" type="ordered locus">NDAI_0J00440</name>
</gene>
<evidence type="ECO:0000256" key="3">
    <source>
        <dbReference type="ARBA" id="ARBA00022833"/>
    </source>
</evidence>
<feature type="region of interest" description="Disordered" evidence="8">
    <location>
        <begin position="1"/>
        <end position="23"/>
    </location>
</feature>
<dbReference type="FunFam" id="4.10.240.10:FF:000003">
    <property type="entry name" value="C6 transcription factor (Leu3)"/>
    <property type="match status" value="1"/>
</dbReference>
<dbReference type="GeneID" id="11494116"/>
<feature type="region of interest" description="Disordered" evidence="8">
    <location>
        <begin position="614"/>
        <end position="694"/>
    </location>
</feature>
<feature type="domain" description="Zn(2)-C6 fungal-type" evidence="9">
    <location>
        <begin position="27"/>
        <end position="60"/>
    </location>
</feature>
<feature type="compositionally biased region" description="Polar residues" evidence="8">
    <location>
        <begin position="617"/>
        <end position="630"/>
    </location>
</feature>
<dbReference type="HOGENOM" id="CLU_015609_0_0_1"/>
<feature type="compositionally biased region" description="Basic and acidic residues" evidence="8">
    <location>
        <begin position="1"/>
        <end position="20"/>
    </location>
</feature>